<dbReference type="Proteomes" id="UP000036681">
    <property type="component" value="Unplaced"/>
</dbReference>
<keyword evidence="1" id="KW-1133">Transmembrane helix</keyword>
<evidence type="ECO:0000313" key="3">
    <source>
        <dbReference type="WBParaSite" id="ALUE_0000475201-mRNA-1"/>
    </source>
</evidence>
<proteinExistence type="predicted"/>
<organism evidence="2 3">
    <name type="scientific">Ascaris lumbricoides</name>
    <name type="common">Giant roundworm</name>
    <dbReference type="NCBI Taxonomy" id="6252"/>
    <lineage>
        <taxon>Eukaryota</taxon>
        <taxon>Metazoa</taxon>
        <taxon>Ecdysozoa</taxon>
        <taxon>Nematoda</taxon>
        <taxon>Chromadorea</taxon>
        <taxon>Rhabditida</taxon>
        <taxon>Spirurina</taxon>
        <taxon>Ascaridomorpha</taxon>
        <taxon>Ascaridoidea</taxon>
        <taxon>Ascarididae</taxon>
        <taxon>Ascaris</taxon>
    </lineage>
</organism>
<keyword evidence="1" id="KW-0812">Transmembrane</keyword>
<reference evidence="3" key="1">
    <citation type="submission" date="2017-02" db="UniProtKB">
        <authorList>
            <consortium name="WormBaseParasite"/>
        </authorList>
    </citation>
    <scope>IDENTIFICATION</scope>
</reference>
<keyword evidence="2" id="KW-1185">Reference proteome</keyword>
<evidence type="ECO:0000313" key="2">
    <source>
        <dbReference type="Proteomes" id="UP000036681"/>
    </source>
</evidence>
<dbReference type="AlphaFoldDB" id="A0A0M3HR75"/>
<dbReference type="WBParaSite" id="ALUE_0000475201-mRNA-1">
    <property type="protein sequence ID" value="ALUE_0000475201-mRNA-1"/>
    <property type="gene ID" value="ALUE_0000475201"/>
</dbReference>
<accession>A0A0M3HR75</accession>
<name>A0A0M3HR75_ASCLU</name>
<keyword evidence="1" id="KW-0472">Membrane</keyword>
<protein>
    <submittedName>
        <fullName evidence="3">ABC transmembrane type-1 domain-containing protein</fullName>
    </submittedName>
</protein>
<feature type="transmembrane region" description="Helical" evidence="1">
    <location>
        <begin position="38"/>
        <end position="56"/>
    </location>
</feature>
<evidence type="ECO:0000256" key="1">
    <source>
        <dbReference type="SAM" id="Phobius"/>
    </source>
</evidence>
<sequence length="75" mass="8596">MRAFENVGPELRSKIRKLKSAFILKYAFATAEVSESRLLGITLVQMFLVWAVAFWCREKKSQGPRTLKVSCLDCQ</sequence>